<dbReference type="GO" id="GO:0003735">
    <property type="term" value="F:structural constituent of ribosome"/>
    <property type="evidence" value="ECO:0007669"/>
    <property type="project" value="InterPro"/>
</dbReference>
<reference evidence="1 2" key="1">
    <citation type="journal article" name="Nat. Commun.">
        <title>Undinarchaeota illuminate DPANN phylogeny and the impact of gene transfer on archaeal evolution.</title>
        <authorList>
            <person name="Dombrowski N."/>
            <person name="Williams T.A."/>
            <person name="Sun J."/>
            <person name="Woodcroft B.J."/>
            <person name="Lee J.H."/>
            <person name="Minh B.Q."/>
            <person name="Rinke C."/>
            <person name="Spang A."/>
        </authorList>
    </citation>
    <scope>NUCLEOTIDE SEQUENCE [LARGE SCALE GENOMIC DNA]</scope>
    <source>
        <strain evidence="1">MAG_bin17</strain>
    </source>
</reference>
<sequence>MASRKIGKTSSNCTLCKSYNRKVRKYGINLCGRCFREEAPSIGFKKFN</sequence>
<organism evidence="1 2">
    <name type="scientific">Candidatus Undinarchaeum marinum</name>
    <dbReference type="NCBI Taxonomy" id="2756141"/>
    <lineage>
        <taxon>Archaea</taxon>
        <taxon>Candidatus Undinarchaeota</taxon>
        <taxon>Candidatus Undinarchaeia</taxon>
        <taxon>Candidatus Undinarchaeales</taxon>
        <taxon>Candidatus Undinarchaeaceae</taxon>
        <taxon>Candidatus Undinarchaeum</taxon>
    </lineage>
</organism>
<dbReference type="EMBL" id="DVAD01000014">
    <property type="protein sequence ID" value="HIJ99693.1"/>
    <property type="molecule type" value="Genomic_DNA"/>
</dbReference>
<dbReference type="Proteomes" id="UP000604391">
    <property type="component" value="Unassembled WGS sequence"/>
</dbReference>
<dbReference type="Gene3D" id="4.10.830.10">
    <property type="entry name" value="30s Ribosomal Protein S14, Chain N"/>
    <property type="match status" value="1"/>
</dbReference>
<dbReference type="NCBIfam" id="NF004424">
    <property type="entry name" value="PRK05766.1"/>
    <property type="match status" value="1"/>
</dbReference>
<accession>A0A832XG12</accession>
<dbReference type="PANTHER" id="PTHR12010:SF2">
    <property type="entry name" value="40S RIBOSOMAL PROTEIN S29"/>
    <property type="match status" value="1"/>
</dbReference>
<dbReference type="InterPro" id="IPR039744">
    <property type="entry name" value="RIbosomal_uS14_euk_arc"/>
</dbReference>
<proteinExistence type="predicted"/>
<protein>
    <submittedName>
        <fullName evidence="1">30S ribosomal protein S14</fullName>
    </submittedName>
</protein>
<dbReference type="AlphaFoldDB" id="A0A832XG12"/>
<comment type="caution">
    <text evidence="1">The sequence shown here is derived from an EMBL/GenBank/DDBJ whole genome shotgun (WGS) entry which is preliminary data.</text>
</comment>
<evidence type="ECO:0000313" key="1">
    <source>
        <dbReference type="EMBL" id="HIJ99693.1"/>
    </source>
</evidence>
<dbReference type="PANTHER" id="PTHR12010">
    <property type="entry name" value="40S RIBOSOMAL PROTEIN S29"/>
    <property type="match status" value="1"/>
</dbReference>
<gene>
    <name evidence="1" type="ORF">H1011_02620</name>
</gene>
<keyword evidence="1" id="KW-0687">Ribonucleoprotein</keyword>
<name>A0A832XG12_9ARCH</name>
<keyword evidence="2" id="KW-1185">Reference proteome</keyword>
<dbReference type="InterPro" id="IPR043140">
    <property type="entry name" value="Ribosomal_uS14_sf"/>
</dbReference>
<keyword evidence="1" id="KW-0689">Ribosomal protein</keyword>
<dbReference type="GO" id="GO:0008270">
    <property type="term" value="F:zinc ion binding"/>
    <property type="evidence" value="ECO:0007669"/>
    <property type="project" value="InterPro"/>
</dbReference>
<evidence type="ECO:0000313" key="2">
    <source>
        <dbReference type="Proteomes" id="UP000604391"/>
    </source>
</evidence>
<dbReference type="GO" id="GO:0022627">
    <property type="term" value="C:cytosolic small ribosomal subunit"/>
    <property type="evidence" value="ECO:0007669"/>
    <property type="project" value="TreeGrafter"/>
</dbReference>
<dbReference type="GO" id="GO:0002181">
    <property type="term" value="P:cytoplasmic translation"/>
    <property type="evidence" value="ECO:0007669"/>
    <property type="project" value="TreeGrafter"/>
</dbReference>